<evidence type="ECO:0000313" key="2">
    <source>
        <dbReference type="EMBL" id="KAK3353804.1"/>
    </source>
</evidence>
<comment type="caution">
    <text evidence="2">The sequence shown here is derived from an EMBL/GenBank/DDBJ whole genome shotgun (WGS) entry which is preliminary data.</text>
</comment>
<protein>
    <submittedName>
        <fullName evidence="2">Uncharacterized protein</fullName>
    </submittedName>
</protein>
<gene>
    <name evidence="2" type="ORF">B0T25DRAFT_545402</name>
</gene>
<accession>A0AAJ0HJL4</accession>
<evidence type="ECO:0000313" key="3">
    <source>
        <dbReference type="Proteomes" id="UP001275084"/>
    </source>
</evidence>
<dbReference type="EMBL" id="JAUIQD010000004">
    <property type="protein sequence ID" value="KAK3353804.1"/>
    <property type="molecule type" value="Genomic_DNA"/>
</dbReference>
<name>A0AAJ0HJL4_9PEZI</name>
<dbReference type="Proteomes" id="UP001275084">
    <property type="component" value="Unassembled WGS sequence"/>
</dbReference>
<dbReference type="AlphaFoldDB" id="A0AAJ0HJL4"/>
<reference evidence="2" key="2">
    <citation type="submission" date="2023-06" db="EMBL/GenBank/DDBJ databases">
        <authorList>
            <consortium name="Lawrence Berkeley National Laboratory"/>
            <person name="Haridas S."/>
            <person name="Hensen N."/>
            <person name="Bonometti L."/>
            <person name="Westerberg I."/>
            <person name="Brannstrom I.O."/>
            <person name="Guillou S."/>
            <person name="Cros-Aarteil S."/>
            <person name="Calhoun S."/>
            <person name="Kuo A."/>
            <person name="Mondo S."/>
            <person name="Pangilinan J."/>
            <person name="Riley R."/>
            <person name="Labutti K."/>
            <person name="Andreopoulos B."/>
            <person name="Lipzen A."/>
            <person name="Chen C."/>
            <person name="Yanf M."/>
            <person name="Daum C."/>
            <person name="Ng V."/>
            <person name="Clum A."/>
            <person name="Steindorff A."/>
            <person name="Ohm R."/>
            <person name="Martin F."/>
            <person name="Silar P."/>
            <person name="Natvig D."/>
            <person name="Lalanne C."/>
            <person name="Gautier V."/>
            <person name="Ament-Velasquez S.L."/>
            <person name="Kruys A."/>
            <person name="Hutchinson M.I."/>
            <person name="Powell A.J."/>
            <person name="Barry K."/>
            <person name="Miller A.N."/>
            <person name="Grigoriev I.V."/>
            <person name="Debuchy R."/>
            <person name="Gladieux P."/>
            <person name="Thoren M.H."/>
            <person name="Johannesson H."/>
        </authorList>
    </citation>
    <scope>NUCLEOTIDE SEQUENCE</scope>
    <source>
        <strain evidence="2">CBS 955.72</strain>
    </source>
</reference>
<sequence length="670" mass="75452">MSHLPTPESTDSSGSRRRRRAEASSSDESTLGTFAISNLRDRVVTPPRPLPLKSYGPRDGTEARRAEILFGDEFERKAVELAREQSIPELAGVSLTERYFRDDPQDTQATVLIAVNEWTPECRNPWEAVVRKLKLHIDERVASTAGAANLDISVEMVSMDLLRPKYFNLPREDRPDFLRLVESWPRIQDEMLNILESFSPTAGHMTAISLFELGFDENCNNPRTVYVTVDYGSQASGWPPVLEAMQACADKLNLGLKVHLEHNVFHPYAFQLLKSDLTRMEKDVRNRDFNFTLRQPYSPKVKAGDDICAGRYIRRSDGKLSNPLVGTLGCWVDILVKDRGWRKMGLTCYHVVRPCLEGYTMETKQDENDQEQWVSRGHHGKPVQDSDLWVADRKGLGTEGMARRVRVEHPARVKHNFTVEEKQSAVQHYQSQGASAKALKCTALLDESIAFFDRDEQFFGEVCFASGYISRTKTNARLDWALIVPVSDNRIGGNPLPSLDDWVDQKYDTKYAPLTDEHLKPQGQSLYDCVKGDNVVHKVSVFKNGASTTCTMGNLSKTKTDCIISEEKYMSKADSVPRRSLSSLRSREFVVKAEVRRAGRFGDRGDSGAMVWDAQGRVVGMLFTGQQPHGTEEGYSLVTPIEDIFEDIKDKSGGNILDIRIPDFGSNEDV</sequence>
<reference evidence="2" key="1">
    <citation type="journal article" date="2023" name="Mol. Phylogenet. Evol.">
        <title>Genome-scale phylogeny and comparative genomics of the fungal order Sordariales.</title>
        <authorList>
            <person name="Hensen N."/>
            <person name="Bonometti L."/>
            <person name="Westerberg I."/>
            <person name="Brannstrom I.O."/>
            <person name="Guillou S."/>
            <person name="Cros-Aarteil S."/>
            <person name="Calhoun S."/>
            <person name="Haridas S."/>
            <person name="Kuo A."/>
            <person name="Mondo S."/>
            <person name="Pangilinan J."/>
            <person name="Riley R."/>
            <person name="LaButti K."/>
            <person name="Andreopoulos B."/>
            <person name="Lipzen A."/>
            <person name="Chen C."/>
            <person name="Yan M."/>
            <person name="Daum C."/>
            <person name="Ng V."/>
            <person name="Clum A."/>
            <person name="Steindorff A."/>
            <person name="Ohm R.A."/>
            <person name="Martin F."/>
            <person name="Silar P."/>
            <person name="Natvig D.O."/>
            <person name="Lalanne C."/>
            <person name="Gautier V."/>
            <person name="Ament-Velasquez S.L."/>
            <person name="Kruys A."/>
            <person name="Hutchinson M.I."/>
            <person name="Powell A.J."/>
            <person name="Barry K."/>
            <person name="Miller A.N."/>
            <person name="Grigoriev I.V."/>
            <person name="Debuchy R."/>
            <person name="Gladieux P."/>
            <person name="Hiltunen Thoren M."/>
            <person name="Johannesson H."/>
        </authorList>
    </citation>
    <scope>NUCLEOTIDE SEQUENCE</scope>
    <source>
        <strain evidence="2">CBS 955.72</strain>
    </source>
</reference>
<feature type="region of interest" description="Disordered" evidence="1">
    <location>
        <begin position="1"/>
        <end position="40"/>
    </location>
</feature>
<organism evidence="2 3">
    <name type="scientific">Lasiosphaeria hispida</name>
    <dbReference type="NCBI Taxonomy" id="260671"/>
    <lineage>
        <taxon>Eukaryota</taxon>
        <taxon>Fungi</taxon>
        <taxon>Dikarya</taxon>
        <taxon>Ascomycota</taxon>
        <taxon>Pezizomycotina</taxon>
        <taxon>Sordariomycetes</taxon>
        <taxon>Sordariomycetidae</taxon>
        <taxon>Sordariales</taxon>
        <taxon>Lasiosphaeriaceae</taxon>
        <taxon>Lasiosphaeria</taxon>
    </lineage>
</organism>
<keyword evidence="3" id="KW-1185">Reference proteome</keyword>
<proteinExistence type="predicted"/>
<evidence type="ECO:0000256" key="1">
    <source>
        <dbReference type="SAM" id="MobiDB-lite"/>
    </source>
</evidence>